<dbReference type="OrthoDB" id="9792518at2"/>
<evidence type="ECO:0008006" key="3">
    <source>
        <dbReference type="Google" id="ProtNLM"/>
    </source>
</evidence>
<dbReference type="eggNOG" id="COG0546">
    <property type="taxonomic scope" value="Bacteria"/>
</dbReference>
<organism evidence="1 2">
    <name type="scientific">Agrilactobacillus composti DSM 18527 = JCM 14202</name>
    <dbReference type="NCBI Taxonomy" id="1423734"/>
    <lineage>
        <taxon>Bacteria</taxon>
        <taxon>Bacillati</taxon>
        <taxon>Bacillota</taxon>
        <taxon>Bacilli</taxon>
        <taxon>Lactobacillales</taxon>
        <taxon>Lactobacillaceae</taxon>
        <taxon>Agrilactobacillus</taxon>
    </lineage>
</organism>
<dbReference type="InterPro" id="IPR006439">
    <property type="entry name" value="HAD-SF_hydro_IA"/>
</dbReference>
<keyword evidence="2" id="KW-1185">Reference proteome</keyword>
<dbReference type="Gene3D" id="3.40.50.1000">
    <property type="entry name" value="HAD superfamily/HAD-like"/>
    <property type="match status" value="1"/>
</dbReference>
<gene>
    <name evidence="1" type="ORF">FC83_GL003125</name>
</gene>
<dbReference type="RefSeq" id="WP_052004450.1">
    <property type="nucleotide sequence ID" value="NZ_AZGA01000057.1"/>
</dbReference>
<dbReference type="EMBL" id="AZGA01000057">
    <property type="protein sequence ID" value="KRM33048.1"/>
    <property type="molecule type" value="Genomic_DNA"/>
</dbReference>
<dbReference type="Gene3D" id="1.10.150.240">
    <property type="entry name" value="Putative phosphatase, domain 2"/>
    <property type="match status" value="1"/>
</dbReference>
<evidence type="ECO:0000313" key="1">
    <source>
        <dbReference type="EMBL" id="KRM33048.1"/>
    </source>
</evidence>
<proteinExistence type="predicted"/>
<dbReference type="InterPro" id="IPR036412">
    <property type="entry name" value="HAD-like_sf"/>
</dbReference>
<dbReference type="STRING" id="1423734.FC83_GL003125"/>
<dbReference type="PATRIC" id="fig|1423734.3.peg.3175"/>
<dbReference type="PANTHER" id="PTHR43434:SF1">
    <property type="entry name" value="PHOSPHOGLYCOLATE PHOSPHATASE"/>
    <property type="match status" value="1"/>
</dbReference>
<dbReference type="InterPro" id="IPR050155">
    <property type="entry name" value="HAD-like_hydrolase_sf"/>
</dbReference>
<dbReference type="SUPFAM" id="SSF56784">
    <property type="entry name" value="HAD-like"/>
    <property type="match status" value="1"/>
</dbReference>
<dbReference type="InterPro" id="IPR023198">
    <property type="entry name" value="PGP-like_dom2"/>
</dbReference>
<accession>X0PNU9</accession>
<dbReference type="InterPro" id="IPR023214">
    <property type="entry name" value="HAD_sf"/>
</dbReference>
<dbReference type="Pfam" id="PF13419">
    <property type="entry name" value="HAD_2"/>
    <property type="match status" value="1"/>
</dbReference>
<evidence type="ECO:0000313" key="2">
    <source>
        <dbReference type="Proteomes" id="UP000051236"/>
    </source>
</evidence>
<comment type="caution">
    <text evidence="1">The sequence shown here is derived from an EMBL/GenBank/DDBJ whole genome shotgun (WGS) entry which is preliminary data.</text>
</comment>
<dbReference type="GO" id="GO:0006281">
    <property type="term" value="P:DNA repair"/>
    <property type="evidence" value="ECO:0007669"/>
    <property type="project" value="TreeGrafter"/>
</dbReference>
<dbReference type="NCBIfam" id="TIGR01549">
    <property type="entry name" value="HAD-SF-IA-v1"/>
    <property type="match status" value="1"/>
</dbReference>
<dbReference type="SFLD" id="SFLDS00003">
    <property type="entry name" value="Haloacid_Dehalogenase"/>
    <property type="match status" value="1"/>
</dbReference>
<dbReference type="GO" id="GO:0008967">
    <property type="term" value="F:phosphoglycolate phosphatase activity"/>
    <property type="evidence" value="ECO:0007669"/>
    <property type="project" value="TreeGrafter"/>
</dbReference>
<dbReference type="SFLD" id="SFLDG01129">
    <property type="entry name" value="C1.5:_HAD__Beta-PGM__Phosphata"/>
    <property type="match status" value="1"/>
</dbReference>
<dbReference type="InterPro" id="IPR041492">
    <property type="entry name" value="HAD_2"/>
</dbReference>
<name>X0PNU9_9LACO</name>
<dbReference type="PANTHER" id="PTHR43434">
    <property type="entry name" value="PHOSPHOGLYCOLATE PHOSPHATASE"/>
    <property type="match status" value="1"/>
</dbReference>
<dbReference type="Proteomes" id="UP000051236">
    <property type="component" value="Unassembled WGS sequence"/>
</dbReference>
<dbReference type="GO" id="GO:0005829">
    <property type="term" value="C:cytosol"/>
    <property type="evidence" value="ECO:0007669"/>
    <property type="project" value="TreeGrafter"/>
</dbReference>
<protein>
    <recommendedName>
        <fullName evidence="3">Phosphoglycolate phosphatase</fullName>
    </recommendedName>
</protein>
<sequence>MTYQLLLFDIDGTLIDSFSPYQQIMQAILPQFHRQATPQQLRQTFSMAVPQEMAALDIAPAQKARLLAAYDAESKRRQYLEPLYPGVAATLTALQQTGVKLGVVTARNNADLQHMNPTEFLNAMAVVVTADSLPYHKPDPRPPLHAAAQLQVSPQNTLYIGDALSDAKAAQGAGIDFAAALWGAAPGQAFPTARYQLTQPQDILKIMS</sequence>
<dbReference type="NCBIfam" id="TIGR01509">
    <property type="entry name" value="HAD-SF-IA-v3"/>
    <property type="match status" value="1"/>
</dbReference>
<dbReference type="AlphaFoldDB" id="X0PNU9"/>
<reference evidence="1 2" key="1">
    <citation type="journal article" date="2015" name="Genome Announc.">
        <title>Expanding the biotechnology potential of lactobacilli through comparative genomics of 213 strains and associated genera.</title>
        <authorList>
            <person name="Sun Z."/>
            <person name="Harris H.M."/>
            <person name="McCann A."/>
            <person name="Guo C."/>
            <person name="Argimon S."/>
            <person name="Zhang W."/>
            <person name="Yang X."/>
            <person name="Jeffery I.B."/>
            <person name="Cooney J.C."/>
            <person name="Kagawa T.F."/>
            <person name="Liu W."/>
            <person name="Song Y."/>
            <person name="Salvetti E."/>
            <person name="Wrobel A."/>
            <person name="Rasinkangas P."/>
            <person name="Parkhill J."/>
            <person name="Rea M.C."/>
            <person name="O'Sullivan O."/>
            <person name="Ritari J."/>
            <person name="Douillard F.P."/>
            <person name="Paul Ross R."/>
            <person name="Yang R."/>
            <person name="Briner A.E."/>
            <person name="Felis G.E."/>
            <person name="de Vos W.M."/>
            <person name="Barrangou R."/>
            <person name="Klaenhammer T.R."/>
            <person name="Caufield P.W."/>
            <person name="Cui Y."/>
            <person name="Zhang H."/>
            <person name="O'Toole P.W."/>
        </authorList>
    </citation>
    <scope>NUCLEOTIDE SEQUENCE [LARGE SCALE GENOMIC DNA]</scope>
    <source>
        <strain evidence="1 2">DSM 18527</strain>
    </source>
</reference>